<dbReference type="InterPro" id="IPR002142">
    <property type="entry name" value="Peptidase_S49"/>
</dbReference>
<evidence type="ECO:0000313" key="6">
    <source>
        <dbReference type="EMBL" id="KAG1327491.1"/>
    </source>
</evidence>
<reference evidence="6" key="1">
    <citation type="journal article" date="2017" name="Gigascience">
        <title>The genome draft of coconut (Cocos nucifera).</title>
        <authorList>
            <person name="Xiao Y."/>
            <person name="Xu P."/>
            <person name="Fan H."/>
            <person name="Baudouin L."/>
            <person name="Xia W."/>
            <person name="Bocs S."/>
            <person name="Xu J."/>
            <person name="Li Q."/>
            <person name="Guo A."/>
            <person name="Zhou L."/>
            <person name="Li J."/>
            <person name="Wu Y."/>
            <person name="Ma Z."/>
            <person name="Armero A."/>
            <person name="Issali A.E."/>
            <person name="Liu N."/>
            <person name="Peng M."/>
            <person name="Yang Y."/>
        </authorList>
    </citation>
    <scope>NUCLEOTIDE SEQUENCE</scope>
    <source>
        <tissue evidence="6">Spear leaf of Hainan Tall coconut</tissue>
    </source>
</reference>
<name>A0A8K0MUY2_COCNU</name>
<sequence>MEEVAQGRVWSGNDAASRGLVDAIGGLSRAVAIAKHRANIPQYTQVKLVEVSKPSPSLPEILSGIGNSLFGLDQTVKGVLQDLTSSNGVQARMDGILFESLENASDDNPIFRLIKDYLNSF</sequence>
<dbReference type="Pfam" id="PF01343">
    <property type="entry name" value="Peptidase_S49"/>
    <property type="match status" value="1"/>
</dbReference>
<dbReference type="AlphaFoldDB" id="A0A8K0MUY2"/>
<dbReference type="Proteomes" id="UP000797356">
    <property type="component" value="Chromosome 1"/>
</dbReference>
<evidence type="ECO:0000256" key="2">
    <source>
        <dbReference type="ARBA" id="ARBA00022670"/>
    </source>
</evidence>
<evidence type="ECO:0000256" key="3">
    <source>
        <dbReference type="ARBA" id="ARBA00022801"/>
    </source>
</evidence>
<dbReference type="PANTHER" id="PTHR33209:SF1">
    <property type="entry name" value="PEPTIDASE S49 DOMAIN-CONTAINING PROTEIN"/>
    <property type="match status" value="1"/>
</dbReference>
<keyword evidence="3" id="KW-0378">Hydrolase</keyword>
<feature type="domain" description="Peptidase S49" evidence="5">
    <location>
        <begin position="2"/>
        <end position="39"/>
    </location>
</feature>
<evidence type="ECO:0000256" key="4">
    <source>
        <dbReference type="ARBA" id="ARBA00022825"/>
    </source>
</evidence>
<evidence type="ECO:0000259" key="5">
    <source>
        <dbReference type="Pfam" id="PF01343"/>
    </source>
</evidence>
<dbReference type="OrthoDB" id="45421at2759"/>
<evidence type="ECO:0000313" key="7">
    <source>
        <dbReference type="Proteomes" id="UP000797356"/>
    </source>
</evidence>
<keyword evidence="4" id="KW-0720">Serine protease</keyword>
<keyword evidence="2 6" id="KW-0645">Protease</keyword>
<keyword evidence="7" id="KW-1185">Reference proteome</keyword>
<gene>
    <name evidence="6" type="ORF">COCNU_01G014250</name>
</gene>
<evidence type="ECO:0000256" key="1">
    <source>
        <dbReference type="ARBA" id="ARBA00008683"/>
    </source>
</evidence>
<dbReference type="EMBL" id="CM017872">
    <property type="protein sequence ID" value="KAG1327491.1"/>
    <property type="molecule type" value="Genomic_DNA"/>
</dbReference>
<organism evidence="6 7">
    <name type="scientific">Cocos nucifera</name>
    <name type="common">Coconut palm</name>
    <dbReference type="NCBI Taxonomy" id="13894"/>
    <lineage>
        <taxon>Eukaryota</taxon>
        <taxon>Viridiplantae</taxon>
        <taxon>Streptophyta</taxon>
        <taxon>Embryophyta</taxon>
        <taxon>Tracheophyta</taxon>
        <taxon>Spermatophyta</taxon>
        <taxon>Magnoliopsida</taxon>
        <taxon>Liliopsida</taxon>
        <taxon>Arecaceae</taxon>
        <taxon>Arecoideae</taxon>
        <taxon>Cocoseae</taxon>
        <taxon>Attaleinae</taxon>
        <taxon>Cocos</taxon>
    </lineage>
</organism>
<comment type="similarity">
    <text evidence="1">Belongs to the peptidase S49 family.</text>
</comment>
<reference evidence="6" key="2">
    <citation type="submission" date="2019-07" db="EMBL/GenBank/DDBJ databases">
        <authorList>
            <person name="Yang Y."/>
            <person name="Bocs S."/>
            <person name="Baudouin L."/>
        </authorList>
    </citation>
    <scope>NUCLEOTIDE SEQUENCE</scope>
    <source>
        <tissue evidence="6">Spear leaf of Hainan Tall coconut</tissue>
    </source>
</reference>
<dbReference type="GO" id="GO:0006508">
    <property type="term" value="P:proteolysis"/>
    <property type="evidence" value="ECO:0007669"/>
    <property type="project" value="UniProtKB-KW"/>
</dbReference>
<comment type="caution">
    <text evidence="6">The sequence shown here is derived from an EMBL/GenBank/DDBJ whole genome shotgun (WGS) entry which is preliminary data.</text>
</comment>
<proteinExistence type="inferred from homology"/>
<accession>A0A8K0MUY2</accession>
<dbReference type="GO" id="GO:0008236">
    <property type="term" value="F:serine-type peptidase activity"/>
    <property type="evidence" value="ECO:0007669"/>
    <property type="project" value="UniProtKB-KW"/>
</dbReference>
<dbReference type="PANTHER" id="PTHR33209">
    <property type="entry name" value="PROTEASE 4"/>
    <property type="match status" value="1"/>
</dbReference>
<dbReference type="Gene3D" id="3.90.226.10">
    <property type="entry name" value="2-enoyl-CoA Hydratase, Chain A, domain 1"/>
    <property type="match status" value="1"/>
</dbReference>
<protein>
    <submittedName>
        <fullName evidence="6">Putative Serine protease SPPA, chloroplastic</fullName>
    </submittedName>
</protein>